<evidence type="ECO:0000313" key="1">
    <source>
        <dbReference type="EMBL" id="GAA3364034.1"/>
    </source>
</evidence>
<dbReference type="Proteomes" id="UP001500483">
    <property type="component" value="Unassembled WGS sequence"/>
</dbReference>
<gene>
    <name evidence="1" type="ORF">GCM10020366_58300</name>
</gene>
<comment type="caution">
    <text evidence="1">The sequence shown here is derived from an EMBL/GenBank/DDBJ whole genome shotgun (WGS) entry which is preliminary data.</text>
</comment>
<accession>A0ABP6RZG7</accession>
<dbReference type="RefSeq" id="WP_344930755.1">
    <property type="nucleotide sequence ID" value="NZ_BAAAYK010000038.1"/>
</dbReference>
<protein>
    <submittedName>
        <fullName evidence="1">Uncharacterized protein</fullName>
    </submittedName>
</protein>
<dbReference type="EMBL" id="BAAAYK010000038">
    <property type="protein sequence ID" value="GAA3364034.1"/>
    <property type="molecule type" value="Genomic_DNA"/>
</dbReference>
<sequence>MHNLDFDALPEGLVDCEAPLEEWDRLHVRDHWEAVISEELGSPEPLVTPFTWSELGSGERVRLRRYQRRAGNTVLRLVSAAAEVPAHELDGEAA</sequence>
<proteinExistence type="predicted"/>
<name>A0ABP6RZG7_9PSEU</name>
<keyword evidence="2" id="KW-1185">Reference proteome</keyword>
<evidence type="ECO:0000313" key="2">
    <source>
        <dbReference type="Proteomes" id="UP001500483"/>
    </source>
</evidence>
<organism evidence="1 2">
    <name type="scientific">Saccharopolyspora gregorii</name>
    <dbReference type="NCBI Taxonomy" id="33914"/>
    <lineage>
        <taxon>Bacteria</taxon>
        <taxon>Bacillati</taxon>
        <taxon>Actinomycetota</taxon>
        <taxon>Actinomycetes</taxon>
        <taxon>Pseudonocardiales</taxon>
        <taxon>Pseudonocardiaceae</taxon>
        <taxon>Saccharopolyspora</taxon>
    </lineage>
</organism>
<reference evidence="2" key="1">
    <citation type="journal article" date="2019" name="Int. J. Syst. Evol. Microbiol.">
        <title>The Global Catalogue of Microorganisms (GCM) 10K type strain sequencing project: providing services to taxonomists for standard genome sequencing and annotation.</title>
        <authorList>
            <consortium name="The Broad Institute Genomics Platform"/>
            <consortium name="The Broad Institute Genome Sequencing Center for Infectious Disease"/>
            <person name="Wu L."/>
            <person name="Ma J."/>
        </authorList>
    </citation>
    <scope>NUCLEOTIDE SEQUENCE [LARGE SCALE GENOMIC DNA]</scope>
    <source>
        <strain evidence="2">JCM 9687</strain>
    </source>
</reference>